<sequence length="172" mass="18477">MNSSIFSRRGFSLIEMVVYIALLAILTVLAVNMTLSMTRAFADLRVSRDLNSSATALFERITRDIRGAYDVDAAGSVLGTNPGELLLNTKDAGGTNMTVEYFVSSGAVHIKENGLDLGPITSASTQTGSFVVREIIGANSKAVKVEVTLSATRGDITKQRNFYTTVVLRGTY</sequence>
<comment type="caution">
    <text evidence="2">The sequence shown here is derived from an EMBL/GenBank/DDBJ whole genome shotgun (WGS) entry which is preliminary data.</text>
</comment>
<feature type="transmembrane region" description="Helical" evidence="1">
    <location>
        <begin position="16"/>
        <end position="35"/>
    </location>
</feature>
<organism evidence="2 3">
    <name type="scientific">Candidatus Yonathbacteria bacterium RIFCSPHIGHO2_01_FULL_51_10</name>
    <dbReference type="NCBI Taxonomy" id="1802723"/>
    <lineage>
        <taxon>Bacteria</taxon>
        <taxon>Candidatus Yonathiibacteriota</taxon>
    </lineage>
</organism>
<keyword evidence="1" id="KW-0472">Membrane</keyword>
<dbReference type="Pfam" id="PF07963">
    <property type="entry name" value="N_methyl"/>
    <property type="match status" value="1"/>
</dbReference>
<accession>A0A1G2S9V7</accession>
<reference evidence="2 3" key="1">
    <citation type="journal article" date="2016" name="Nat. Commun.">
        <title>Thousands of microbial genomes shed light on interconnected biogeochemical processes in an aquifer system.</title>
        <authorList>
            <person name="Anantharaman K."/>
            <person name="Brown C.T."/>
            <person name="Hug L.A."/>
            <person name="Sharon I."/>
            <person name="Castelle C.J."/>
            <person name="Probst A.J."/>
            <person name="Thomas B.C."/>
            <person name="Singh A."/>
            <person name="Wilkins M.J."/>
            <person name="Karaoz U."/>
            <person name="Brodie E.L."/>
            <person name="Williams K.H."/>
            <person name="Hubbard S.S."/>
            <person name="Banfield J.F."/>
        </authorList>
    </citation>
    <scope>NUCLEOTIDE SEQUENCE [LARGE SCALE GENOMIC DNA]</scope>
</reference>
<evidence type="ECO:0000256" key="1">
    <source>
        <dbReference type="SAM" id="Phobius"/>
    </source>
</evidence>
<dbReference type="Gene3D" id="3.30.700.10">
    <property type="entry name" value="Glycoprotein, Type 4 Pilin"/>
    <property type="match status" value="1"/>
</dbReference>
<dbReference type="STRING" id="1802723.A2675_01790"/>
<keyword evidence="1" id="KW-1133">Transmembrane helix</keyword>
<dbReference type="InterPro" id="IPR012902">
    <property type="entry name" value="N_methyl_site"/>
</dbReference>
<evidence type="ECO:0000313" key="2">
    <source>
        <dbReference type="EMBL" id="OHA81860.1"/>
    </source>
</evidence>
<protein>
    <submittedName>
        <fullName evidence="2">Uncharacterized protein</fullName>
    </submittedName>
</protein>
<name>A0A1G2S9V7_9BACT</name>
<dbReference type="SUPFAM" id="SSF54523">
    <property type="entry name" value="Pili subunits"/>
    <property type="match status" value="1"/>
</dbReference>
<keyword evidence="1" id="KW-0812">Transmembrane</keyword>
<dbReference type="InterPro" id="IPR045584">
    <property type="entry name" value="Pilin-like"/>
</dbReference>
<gene>
    <name evidence="2" type="ORF">A2675_01790</name>
</gene>
<dbReference type="NCBIfam" id="TIGR02532">
    <property type="entry name" value="IV_pilin_GFxxxE"/>
    <property type="match status" value="1"/>
</dbReference>
<dbReference type="EMBL" id="MHUS01000007">
    <property type="protein sequence ID" value="OHA81860.1"/>
    <property type="molecule type" value="Genomic_DNA"/>
</dbReference>
<proteinExistence type="predicted"/>
<dbReference type="AlphaFoldDB" id="A0A1G2S9V7"/>
<evidence type="ECO:0000313" key="3">
    <source>
        <dbReference type="Proteomes" id="UP000176997"/>
    </source>
</evidence>
<dbReference type="Proteomes" id="UP000176997">
    <property type="component" value="Unassembled WGS sequence"/>
</dbReference>